<sequence>MEKKKTDLNKVYSEDGFYSTENICTLQCSKIKPVITVQFVFCMNFVTDPQLAKYIHLWYKQFKEAKYLCKYKNPDQPSTSNEQMERISPAFQRSTHKSTCCAKKKFAIPYMIM</sequence>
<accession>A0A8X6NYI1</accession>
<name>A0A8X6NYI1_NEPPI</name>
<dbReference type="Proteomes" id="UP000887013">
    <property type="component" value="Unassembled WGS sequence"/>
</dbReference>
<evidence type="ECO:0000313" key="2">
    <source>
        <dbReference type="Proteomes" id="UP000887013"/>
    </source>
</evidence>
<dbReference type="OrthoDB" id="9971063at2759"/>
<proteinExistence type="predicted"/>
<organism evidence="1 2">
    <name type="scientific">Nephila pilipes</name>
    <name type="common">Giant wood spider</name>
    <name type="synonym">Nephila maculata</name>
    <dbReference type="NCBI Taxonomy" id="299642"/>
    <lineage>
        <taxon>Eukaryota</taxon>
        <taxon>Metazoa</taxon>
        <taxon>Ecdysozoa</taxon>
        <taxon>Arthropoda</taxon>
        <taxon>Chelicerata</taxon>
        <taxon>Arachnida</taxon>
        <taxon>Araneae</taxon>
        <taxon>Araneomorphae</taxon>
        <taxon>Entelegynae</taxon>
        <taxon>Araneoidea</taxon>
        <taxon>Nephilidae</taxon>
        <taxon>Nephila</taxon>
    </lineage>
</organism>
<protein>
    <submittedName>
        <fullName evidence="1">Uncharacterized protein</fullName>
    </submittedName>
</protein>
<gene>
    <name evidence="1" type="ORF">NPIL_301151</name>
</gene>
<reference evidence="1" key="1">
    <citation type="submission" date="2020-08" db="EMBL/GenBank/DDBJ databases">
        <title>Multicomponent nature underlies the extraordinary mechanical properties of spider dragline silk.</title>
        <authorList>
            <person name="Kono N."/>
            <person name="Nakamura H."/>
            <person name="Mori M."/>
            <person name="Yoshida Y."/>
            <person name="Ohtoshi R."/>
            <person name="Malay A.D."/>
            <person name="Moran D.A.P."/>
            <person name="Tomita M."/>
            <person name="Numata K."/>
            <person name="Arakawa K."/>
        </authorList>
    </citation>
    <scope>NUCLEOTIDE SEQUENCE</scope>
</reference>
<evidence type="ECO:0000313" key="1">
    <source>
        <dbReference type="EMBL" id="GFT37555.1"/>
    </source>
</evidence>
<keyword evidence="2" id="KW-1185">Reference proteome</keyword>
<dbReference type="EMBL" id="BMAW01014118">
    <property type="protein sequence ID" value="GFT37555.1"/>
    <property type="molecule type" value="Genomic_DNA"/>
</dbReference>
<dbReference type="AlphaFoldDB" id="A0A8X6NYI1"/>
<comment type="caution">
    <text evidence="1">The sequence shown here is derived from an EMBL/GenBank/DDBJ whole genome shotgun (WGS) entry which is preliminary data.</text>
</comment>